<proteinExistence type="predicted"/>
<sequence length="295" mass="33135">MELKIGELPPLAGVKQECGVEVLAEEASSKPKSLDTYQTKTLVSIKPQFERVHHTVHSEHHVSFFQQQPSSDSLVQMPLRSTPHKTLRDHDIVSLPSLLPTQRIQTEPARVSPYQLQEPLRVNMPIEQTEERLSLTLENFMHTESDYTNSEVRRETEEAVVDCALDDPEMLTTKSHLIKKVTPLSLINVLQAKHPKLNITERLMEIPQRAGSGSVKINPKFSCVIEALGSTQTLKAESVEANKKQARHVAAQRFLKVLFPQAHIYTWNKVSQLVTTMKEPLAHLLSPQGGAGVKQ</sequence>
<name>A0A8J8NCV5_HALGN</name>
<dbReference type="AlphaFoldDB" id="A0A8J8NCV5"/>
<organism evidence="1 2">
    <name type="scientific">Halteria grandinella</name>
    <dbReference type="NCBI Taxonomy" id="5974"/>
    <lineage>
        <taxon>Eukaryota</taxon>
        <taxon>Sar</taxon>
        <taxon>Alveolata</taxon>
        <taxon>Ciliophora</taxon>
        <taxon>Intramacronucleata</taxon>
        <taxon>Spirotrichea</taxon>
        <taxon>Stichotrichia</taxon>
        <taxon>Sporadotrichida</taxon>
        <taxon>Halteriidae</taxon>
        <taxon>Halteria</taxon>
    </lineage>
</organism>
<dbReference type="Proteomes" id="UP000785679">
    <property type="component" value="Unassembled WGS sequence"/>
</dbReference>
<dbReference type="Gene3D" id="3.30.160.20">
    <property type="match status" value="1"/>
</dbReference>
<reference evidence="1" key="1">
    <citation type="submission" date="2019-06" db="EMBL/GenBank/DDBJ databases">
        <authorList>
            <person name="Zheng W."/>
        </authorList>
    </citation>
    <scope>NUCLEOTIDE SEQUENCE</scope>
    <source>
        <strain evidence="1">QDHG01</strain>
    </source>
</reference>
<evidence type="ECO:0000313" key="1">
    <source>
        <dbReference type="EMBL" id="TNV72653.1"/>
    </source>
</evidence>
<keyword evidence="2" id="KW-1185">Reference proteome</keyword>
<protein>
    <submittedName>
        <fullName evidence="1">Uncharacterized protein</fullName>
    </submittedName>
</protein>
<accession>A0A8J8NCV5</accession>
<comment type="caution">
    <text evidence="1">The sequence shown here is derived from an EMBL/GenBank/DDBJ whole genome shotgun (WGS) entry which is preliminary data.</text>
</comment>
<evidence type="ECO:0000313" key="2">
    <source>
        <dbReference type="Proteomes" id="UP000785679"/>
    </source>
</evidence>
<dbReference type="EMBL" id="RRYP01021462">
    <property type="protein sequence ID" value="TNV72653.1"/>
    <property type="molecule type" value="Genomic_DNA"/>
</dbReference>
<gene>
    <name evidence="1" type="ORF">FGO68_gene12903</name>
</gene>